<dbReference type="GO" id="GO:0008081">
    <property type="term" value="F:phosphoric diester hydrolase activity"/>
    <property type="evidence" value="ECO:0007669"/>
    <property type="project" value="InterPro"/>
</dbReference>
<evidence type="ECO:0000313" key="2">
    <source>
        <dbReference type="EMBL" id="KAF9581049.1"/>
    </source>
</evidence>
<evidence type="ECO:0000256" key="1">
    <source>
        <dbReference type="SAM" id="SignalP"/>
    </source>
</evidence>
<dbReference type="EMBL" id="JAABOA010001697">
    <property type="protein sequence ID" value="KAF9581049.1"/>
    <property type="molecule type" value="Genomic_DNA"/>
</dbReference>
<dbReference type="SUPFAM" id="SSF51695">
    <property type="entry name" value="PLC-like phosphodiesterases"/>
    <property type="match status" value="1"/>
</dbReference>
<dbReference type="PROSITE" id="PS50007">
    <property type="entry name" value="PIPLC_X_DOMAIN"/>
    <property type="match status" value="1"/>
</dbReference>
<proteinExistence type="predicted"/>
<accession>A0A9P6KD49</accession>
<dbReference type="GO" id="GO:0006629">
    <property type="term" value="P:lipid metabolic process"/>
    <property type="evidence" value="ECO:0007669"/>
    <property type="project" value="InterPro"/>
</dbReference>
<evidence type="ECO:0000313" key="3">
    <source>
        <dbReference type="Proteomes" id="UP000780801"/>
    </source>
</evidence>
<dbReference type="Proteomes" id="UP000780801">
    <property type="component" value="Unassembled WGS sequence"/>
</dbReference>
<dbReference type="PANTHER" id="PTHR13593">
    <property type="match status" value="1"/>
</dbReference>
<protein>
    <recommendedName>
        <fullName evidence="4">PLC-like phosphodiesterase</fullName>
    </recommendedName>
</protein>
<dbReference type="InterPro" id="IPR017946">
    <property type="entry name" value="PLC-like_Pdiesterase_TIM-brl"/>
</dbReference>
<dbReference type="OrthoDB" id="7984201at2759"/>
<comment type="caution">
    <text evidence="2">The sequence shown here is derived from an EMBL/GenBank/DDBJ whole genome shotgun (WGS) entry which is preliminary data.</text>
</comment>
<dbReference type="AlphaFoldDB" id="A0A9P6KD49"/>
<keyword evidence="1" id="KW-0732">Signal</keyword>
<dbReference type="Gene3D" id="3.20.20.190">
    <property type="entry name" value="Phosphatidylinositol (PI) phosphodiesterase"/>
    <property type="match status" value="1"/>
</dbReference>
<feature type="chain" id="PRO_5040329366" description="PLC-like phosphodiesterase" evidence="1">
    <location>
        <begin position="25"/>
        <end position="346"/>
    </location>
</feature>
<reference evidence="2" key="1">
    <citation type="journal article" date="2020" name="Fungal Divers.">
        <title>Resolving the Mortierellaceae phylogeny through synthesis of multi-gene phylogenetics and phylogenomics.</title>
        <authorList>
            <person name="Vandepol N."/>
            <person name="Liber J."/>
            <person name="Desiro A."/>
            <person name="Na H."/>
            <person name="Kennedy M."/>
            <person name="Barry K."/>
            <person name="Grigoriev I.V."/>
            <person name="Miller A.N."/>
            <person name="O'Donnell K."/>
            <person name="Stajich J.E."/>
            <person name="Bonito G."/>
        </authorList>
    </citation>
    <scope>NUCLEOTIDE SEQUENCE</scope>
    <source>
        <strain evidence="2">KOD1015</strain>
    </source>
</reference>
<gene>
    <name evidence="2" type="ORF">BGW38_002070</name>
</gene>
<sequence length="346" mass="36826">MRTFAILSAATALLVSTLVSTAEAQQACNGYAELCSKPYSEVAYATTHNAYANRPVGALAANQNNEIPTQLKDGIRALMLDAYNPPAGKNTTNPNDIELCHSSCDVLDGGPLSTTLTQIKSFLDSNPNEVVTIFWENAATLPASRFQSVYAAAGLTNYLYTQTAGSTSWPTLAQMISSGKRLVNFIDAGADASVPWLMNEYSFVFETPYSILRGNPYPCTIDRPKDQRQQMYVLNHFVSAAAGSDKSLLIPQSGAAAETNGQQLVDHVNNCQSTFNQRPSFIAVDFYEKGSLLQTVAQANGVQWNGKAATQPTARGGNKSAANTLSVGAKTAGALVAFAGMSLLAL</sequence>
<feature type="signal peptide" evidence="1">
    <location>
        <begin position="1"/>
        <end position="24"/>
    </location>
</feature>
<keyword evidence="3" id="KW-1185">Reference proteome</keyword>
<dbReference type="Pfam" id="PF26146">
    <property type="entry name" value="PI-PLC_X"/>
    <property type="match status" value="1"/>
</dbReference>
<organism evidence="2 3">
    <name type="scientific">Lunasporangiospora selenospora</name>
    <dbReference type="NCBI Taxonomy" id="979761"/>
    <lineage>
        <taxon>Eukaryota</taxon>
        <taxon>Fungi</taxon>
        <taxon>Fungi incertae sedis</taxon>
        <taxon>Mucoromycota</taxon>
        <taxon>Mortierellomycotina</taxon>
        <taxon>Mortierellomycetes</taxon>
        <taxon>Mortierellales</taxon>
        <taxon>Mortierellaceae</taxon>
        <taxon>Lunasporangiospora</taxon>
    </lineage>
</organism>
<evidence type="ECO:0008006" key="4">
    <source>
        <dbReference type="Google" id="ProtNLM"/>
    </source>
</evidence>
<dbReference type="PANTHER" id="PTHR13593:SF140">
    <property type="entry name" value="PLC-LIKE PHOSPHODIESTERASE"/>
    <property type="match status" value="1"/>
</dbReference>
<dbReference type="InterPro" id="IPR051057">
    <property type="entry name" value="PI-PLC_domain"/>
</dbReference>
<name>A0A9P6KD49_9FUNG</name>